<dbReference type="InterPro" id="IPR046496">
    <property type="entry name" value="DUF6589"/>
</dbReference>
<reference evidence="3" key="1">
    <citation type="journal article" date="2011" name="Proc. Natl. Acad. Sci. U.S.A.">
        <title>Obligate biotrophy features unraveled by the genomic analysis of rust fungi.</title>
        <authorList>
            <person name="Duplessis S."/>
            <person name="Cuomo C.A."/>
            <person name="Lin Y.-C."/>
            <person name="Aerts A."/>
            <person name="Tisserant E."/>
            <person name="Veneault-Fourrey C."/>
            <person name="Joly D.L."/>
            <person name="Hacquard S."/>
            <person name="Amselem J."/>
            <person name="Cantarel B.L."/>
            <person name="Chiu R."/>
            <person name="Coutinho P.M."/>
            <person name="Feau N."/>
            <person name="Field M."/>
            <person name="Frey P."/>
            <person name="Gelhaye E."/>
            <person name="Goldberg J."/>
            <person name="Grabherr M.G."/>
            <person name="Kodira C.D."/>
            <person name="Kohler A."/>
            <person name="Kuees U."/>
            <person name="Lindquist E.A."/>
            <person name="Lucas S.M."/>
            <person name="Mago R."/>
            <person name="Mauceli E."/>
            <person name="Morin E."/>
            <person name="Murat C."/>
            <person name="Pangilinan J.L."/>
            <person name="Park R."/>
            <person name="Pearson M."/>
            <person name="Quesneville H."/>
            <person name="Rouhier N."/>
            <person name="Sakthikumar S."/>
            <person name="Salamov A.A."/>
            <person name="Schmutz J."/>
            <person name="Selles B."/>
            <person name="Shapiro H."/>
            <person name="Tanguay P."/>
            <person name="Tuskan G.A."/>
            <person name="Henrissat B."/>
            <person name="Van de Peer Y."/>
            <person name="Rouze P."/>
            <person name="Ellis J.G."/>
            <person name="Dodds P.N."/>
            <person name="Schein J.E."/>
            <person name="Zhong S."/>
            <person name="Hamelin R.C."/>
            <person name="Grigoriev I.V."/>
            <person name="Szabo L.J."/>
            <person name="Martin F."/>
        </authorList>
    </citation>
    <scope>NUCLEOTIDE SEQUENCE [LARGE SCALE GENOMIC DNA]</scope>
    <source>
        <strain evidence="3">98AG31 / pathotype 3-4-7</strain>
    </source>
</reference>
<gene>
    <name evidence="2" type="ORF">MELLADRAFT_102652</name>
</gene>
<protein>
    <recommendedName>
        <fullName evidence="1">DUF6589 domain-containing protein</fullName>
    </recommendedName>
</protein>
<dbReference type="OrthoDB" id="2497193at2759"/>
<dbReference type="AlphaFoldDB" id="F4R8Y6"/>
<dbReference type="RefSeq" id="XP_007405850.1">
    <property type="nucleotide sequence ID" value="XM_007405788.1"/>
</dbReference>
<accession>F4R8Y6</accession>
<evidence type="ECO:0000259" key="1">
    <source>
        <dbReference type="Pfam" id="PF20231"/>
    </source>
</evidence>
<dbReference type="KEGG" id="mlr:MELLADRAFT_102652"/>
<dbReference type="Proteomes" id="UP000001072">
    <property type="component" value="Unassembled WGS sequence"/>
</dbReference>
<dbReference type="VEuPathDB" id="FungiDB:MELLADRAFT_102652"/>
<dbReference type="HOGENOM" id="CLU_009176_3_1_1"/>
<keyword evidence="3" id="KW-1185">Reference proteome</keyword>
<proteinExistence type="predicted"/>
<evidence type="ECO:0000313" key="2">
    <source>
        <dbReference type="EMBL" id="EGG11248.1"/>
    </source>
</evidence>
<name>F4R8Y6_MELLP</name>
<sequence length="388" mass="43229">MTKAGMSPKQFMVTFMSSNHPTVVYRRRLMKAGMGVKSSQSIIRNFGKMMSSTDDGQSHWESLILEEASAIVNKQEGPRGFFPNGMYVSSNRINPDFFSESAEAYRENQVRTGMSFLHNLIRLKLGLHEQVDDGQVDETLDSTASNPNDPATVHDEAVDEAMVLSMENMICVKPNSTDLAAHKVNRLPVMICAMIAFAANRRCNAIPLANGLMAIAGGVSCRVNEWLHSCGLTASRPSILQAMDHLRLLQESRMMELFKINHKIMPILSQIGLDKDKYAEKILVAGGDVGSNQLLESLRMKRFPPIDKVEGLDWVLSVFGGAHTTWNFLKAIWAHHWGNSDIGDDSGVWRSSFALGGDYKKPVALQDFNCIMRSLQQVHKANLVFILR</sequence>
<feature type="domain" description="DUF6589" evidence="1">
    <location>
        <begin position="267"/>
        <end position="383"/>
    </location>
</feature>
<organism evidence="3">
    <name type="scientific">Melampsora larici-populina (strain 98AG31 / pathotype 3-4-7)</name>
    <name type="common">Poplar leaf rust fungus</name>
    <dbReference type="NCBI Taxonomy" id="747676"/>
    <lineage>
        <taxon>Eukaryota</taxon>
        <taxon>Fungi</taxon>
        <taxon>Dikarya</taxon>
        <taxon>Basidiomycota</taxon>
        <taxon>Pucciniomycotina</taxon>
        <taxon>Pucciniomycetes</taxon>
        <taxon>Pucciniales</taxon>
        <taxon>Melampsoraceae</taxon>
        <taxon>Melampsora</taxon>
    </lineage>
</organism>
<evidence type="ECO:0000313" key="3">
    <source>
        <dbReference type="Proteomes" id="UP000001072"/>
    </source>
</evidence>
<dbReference type="Pfam" id="PF20231">
    <property type="entry name" value="DUF6589"/>
    <property type="match status" value="1"/>
</dbReference>
<dbReference type="InParanoid" id="F4R8Y6"/>
<dbReference type="GeneID" id="18921740"/>
<dbReference type="EMBL" id="GL883093">
    <property type="protein sequence ID" value="EGG11248.1"/>
    <property type="molecule type" value="Genomic_DNA"/>
</dbReference>